<dbReference type="EMBL" id="FNZI01000003">
    <property type="protein sequence ID" value="SEJ34476.1"/>
    <property type="molecule type" value="Genomic_DNA"/>
</dbReference>
<keyword evidence="3" id="KW-1185">Reference proteome</keyword>
<feature type="transmembrane region" description="Helical" evidence="1">
    <location>
        <begin position="12"/>
        <end position="29"/>
    </location>
</feature>
<keyword evidence="1" id="KW-0812">Transmembrane</keyword>
<accession>A0A1H6Y1Y0</accession>
<sequence length="197" mass="20528">MQTYRARSSVVWGWVAIGLGVVVAVIHVSTVGFEYATGGLGLGAAAALFGYGAFLRPHVATYEDRVELHNVTQTATMPFSRLADLDTRWSLEVIGDDGLKVGAFAAPAPGGVSARRQHVEDKRNDVVDGGVPGRMGDKLGTPSGDAAALVHRASSAWHEAHPTAPASEGPSVTRSPDWLGIVVMAAALAATLWGLFG</sequence>
<keyword evidence="1" id="KW-1133">Transmembrane helix</keyword>
<gene>
    <name evidence="2" type="ORF">SAMN05421637_1492</name>
</gene>
<protein>
    <recommendedName>
        <fullName evidence="4">PH domain-containing protein</fullName>
    </recommendedName>
</protein>
<dbReference type="AlphaFoldDB" id="A0A1H6Y1Y0"/>
<dbReference type="OrthoDB" id="5150411at2"/>
<proteinExistence type="predicted"/>
<organism evidence="2 3">
    <name type="scientific">Demequina mangrovi</name>
    <dbReference type="NCBI Taxonomy" id="1043493"/>
    <lineage>
        <taxon>Bacteria</taxon>
        <taxon>Bacillati</taxon>
        <taxon>Actinomycetota</taxon>
        <taxon>Actinomycetes</taxon>
        <taxon>Micrococcales</taxon>
        <taxon>Demequinaceae</taxon>
        <taxon>Demequina</taxon>
    </lineage>
</organism>
<feature type="transmembrane region" description="Helical" evidence="1">
    <location>
        <begin position="178"/>
        <end position="196"/>
    </location>
</feature>
<dbReference type="STRING" id="1043493.SAMN05421637_1492"/>
<name>A0A1H6Y1Y0_9MICO</name>
<dbReference type="RefSeq" id="WP_042215096.1">
    <property type="nucleotide sequence ID" value="NZ_BBLU01000008.1"/>
</dbReference>
<evidence type="ECO:0008006" key="4">
    <source>
        <dbReference type="Google" id="ProtNLM"/>
    </source>
</evidence>
<evidence type="ECO:0000256" key="1">
    <source>
        <dbReference type="SAM" id="Phobius"/>
    </source>
</evidence>
<dbReference type="Proteomes" id="UP000183315">
    <property type="component" value="Unassembled WGS sequence"/>
</dbReference>
<evidence type="ECO:0000313" key="3">
    <source>
        <dbReference type="Proteomes" id="UP000183315"/>
    </source>
</evidence>
<evidence type="ECO:0000313" key="2">
    <source>
        <dbReference type="EMBL" id="SEJ34476.1"/>
    </source>
</evidence>
<keyword evidence="1" id="KW-0472">Membrane</keyword>
<feature type="transmembrane region" description="Helical" evidence="1">
    <location>
        <begin position="35"/>
        <end position="55"/>
    </location>
</feature>
<reference evidence="3" key="1">
    <citation type="submission" date="2016-10" db="EMBL/GenBank/DDBJ databases">
        <authorList>
            <person name="Varghese N."/>
        </authorList>
    </citation>
    <scope>NUCLEOTIDE SEQUENCE [LARGE SCALE GENOMIC DNA]</scope>
    <source>
        <strain evidence="3">DSM 24868</strain>
    </source>
</reference>